<gene>
    <name evidence="8" type="ORF">GCM10017566_06260</name>
</gene>
<evidence type="ECO:0000256" key="3">
    <source>
        <dbReference type="ARBA" id="ARBA00022723"/>
    </source>
</evidence>
<proteinExistence type="predicted"/>
<keyword evidence="4" id="KW-0249">Electron transport</keyword>
<name>A0A8H9IVS4_9PSEU</name>
<sequence>MAAIHADRALCAGYANCVMTAETYFELDDDGHVEVRRDEVPEEDRELVTEAVQACPVAALRIEG</sequence>
<dbReference type="RefSeq" id="WP_145934835.1">
    <property type="nucleotide sequence ID" value="NZ_BNAV01000001.1"/>
</dbReference>
<dbReference type="EMBL" id="BNAV01000001">
    <property type="protein sequence ID" value="GHF35992.1"/>
    <property type="molecule type" value="Genomic_DNA"/>
</dbReference>
<evidence type="ECO:0000256" key="5">
    <source>
        <dbReference type="ARBA" id="ARBA00023004"/>
    </source>
</evidence>
<reference evidence="8" key="2">
    <citation type="submission" date="2020-09" db="EMBL/GenBank/DDBJ databases">
        <authorList>
            <person name="Sun Q."/>
            <person name="Zhou Y."/>
        </authorList>
    </citation>
    <scope>NUCLEOTIDE SEQUENCE</scope>
    <source>
        <strain evidence="8">CGMCC 4.7679</strain>
    </source>
</reference>
<organism evidence="8 9">
    <name type="scientific">Amycolatopsis bartoniae</name>
    <dbReference type="NCBI Taxonomy" id="941986"/>
    <lineage>
        <taxon>Bacteria</taxon>
        <taxon>Bacillati</taxon>
        <taxon>Actinomycetota</taxon>
        <taxon>Actinomycetes</taxon>
        <taxon>Pseudonocardiales</taxon>
        <taxon>Pseudonocardiaceae</taxon>
        <taxon>Amycolatopsis</taxon>
    </lineage>
</organism>
<evidence type="ECO:0000256" key="6">
    <source>
        <dbReference type="ARBA" id="ARBA00023014"/>
    </source>
</evidence>
<dbReference type="Proteomes" id="UP000658656">
    <property type="component" value="Unassembled WGS sequence"/>
</dbReference>
<dbReference type="GO" id="GO:0051538">
    <property type="term" value="F:3 iron, 4 sulfur cluster binding"/>
    <property type="evidence" value="ECO:0007669"/>
    <property type="project" value="UniProtKB-KW"/>
</dbReference>
<dbReference type="Pfam" id="PF13459">
    <property type="entry name" value="Fer4_15"/>
    <property type="match status" value="1"/>
</dbReference>
<accession>A0A8H9IVS4</accession>
<keyword evidence="5" id="KW-0408">Iron</keyword>
<evidence type="ECO:0000256" key="7">
    <source>
        <dbReference type="ARBA" id="ARBA00023291"/>
    </source>
</evidence>
<keyword evidence="9" id="KW-1185">Reference proteome</keyword>
<keyword evidence="3" id="KW-0479">Metal-binding</keyword>
<dbReference type="OrthoDB" id="14703at2"/>
<dbReference type="InterPro" id="IPR051269">
    <property type="entry name" value="Fe-S_cluster_ET"/>
</dbReference>
<dbReference type="PANTHER" id="PTHR36923">
    <property type="entry name" value="FERREDOXIN"/>
    <property type="match status" value="1"/>
</dbReference>
<dbReference type="PANTHER" id="PTHR36923:SF3">
    <property type="entry name" value="FERREDOXIN"/>
    <property type="match status" value="1"/>
</dbReference>
<evidence type="ECO:0008006" key="10">
    <source>
        <dbReference type="Google" id="ProtNLM"/>
    </source>
</evidence>
<keyword evidence="6" id="KW-0411">Iron-sulfur</keyword>
<comment type="cofactor">
    <cofactor evidence="1">
        <name>[3Fe-4S] cluster</name>
        <dbReference type="ChEBI" id="CHEBI:21137"/>
    </cofactor>
</comment>
<dbReference type="AlphaFoldDB" id="A0A8H9IVS4"/>
<dbReference type="SUPFAM" id="SSF54862">
    <property type="entry name" value="4Fe-4S ferredoxins"/>
    <property type="match status" value="1"/>
</dbReference>
<evidence type="ECO:0000256" key="2">
    <source>
        <dbReference type="ARBA" id="ARBA00022448"/>
    </source>
</evidence>
<evidence type="ECO:0000313" key="8">
    <source>
        <dbReference type="EMBL" id="GHF35992.1"/>
    </source>
</evidence>
<keyword evidence="2" id="KW-0813">Transport</keyword>
<dbReference type="Gene3D" id="3.30.70.20">
    <property type="match status" value="1"/>
</dbReference>
<evidence type="ECO:0000256" key="4">
    <source>
        <dbReference type="ARBA" id="ARBA00022982"/>
    </source>
</evidence>
<protein>
    <recommendedName>
        <fullName evidence="10">Ferredoxin</fullName>
    </recommendedName>
</protein>
<evidence type="ECO:0000256" key="1">
    <source>
        <dbReference type="ARBA" id="ARBA00001927"/>
    </source>
</evidence>
<comment type="caution">
    <text evidence="8">The sequence shown here is derived from an EMBL/GenBank/DDBJ whole genome shotgun (WGS) entry which is preliminary data.</text>
</comment>
<dbReference type="GO" id="GO:0046872">
    <property type="term" value="F:metal ion binding"/>
    <property type="evidence" value="ECO:0007669"/>
    <property type="project" value="UniProtKB-KW"/>
</dbReference>
<evidence type="ECO:0000313" key="9">
    <source>
        <dbReference type="Proteomes" id="UP000658656"/>
    </source>
</evidence>
<keyword evidence="7" id="KW-0003">3Fe-4S</keyword>
<reference evidence="8" key="1">
    <citation type="journal article" date="2014" name="Int. J. Syst. Evol. Microbiol.">
        <title>Complete genome sequence of Corynebacterium casei LMG S-19264T (=DSM 44701T), isolated from a smear-ripened cheese.</title>
        <authorList>
            <consortium name="US DOE Joint Genome Institute (JGI-PGF)"/>
            <person name="Walter F."/>
            <person name="Albersmeier A."/>
            <person name="Kalinowski J."/>
            <person name="Ruckert C."/>
        </authorList>
    </citation>
    <scope>NUCLEOTIDE SEQUENCE</scope>
    <source>
        <strain evidence="8">CGMCC 4.7679</strain>
    </source>
</reference>